<evidence type="ECO:0000313" key="1">
    <source>
        <dbReference type="EMBL" id="VDO89832.1"/>
    </source>
</evidence>
<dbReference type="Proteomes" id="UP000050761">
    <property type="component" value="Unassembled WGS sequence"/>
</dbReference>
<dbReference type="Gene3D" id="3.30.420.10">
    <property type="entry name" value="Ribonuclease H-like superfamily/Ribonuclease H"/>
    <property type="match status" value="1"/>
</dbReference>
<evidence type="ECO:0000313" key="3">
    <source>
        <dbReference type="WBParaSite" id="HPBE_0001178301-mRNA-1"/>
    </source>
</evidence>
<evidence type="ECO:0000313" key="2">
    <source>
        <dbReference type="Proteomes" id="UP000050761"/>
    </source>
</evidence>
<dbReference type="AlphaFoldDB" id="A0A183FUD4"/>
<protein>
    <submittedName>
        <fullName evidence="3">Transposase</fullName>
    </submittedName>
</protein>
<sequence length="72" mass="8205">MIKKLGQWLAHELTDDNRRRRLDICTQLLSRSRTFNWLDIIVTGDEKGSSTSTTLVNVRGANEVAMVCRNIS</sequence>
<reference evidence="3" key="2">
    <citation type="submission" date="2019-09" db="UniProtKB">
        <authorList>
            <consortium name="WormBaseParasite"/>
        </authorList>
    </citation>
    <scope>IDENTIFICATION</scope>
</reference>
<dbReference type="OrthoDB" id="5862917at2759"/>
<dbReference type="WBParaSite" id="HPBE_0001178301-mRNA-1">
    <property type="protein sequence ID" value="HPBE_0001178301-mRNA-1"/>
    <property type="gene ID" value="HPBE_0001178301"/>
</dbReference>
<dbReference type="InterPro" id="IPR036397">
    <property type="entry name" value="RNaseH_sf"/>
</dbReference>
<accession>A0A183FUD4</accession>
<reference evidence="1 2" key="1">
    <citation type="submission" date="2018-11" db="EMBL/GenBank/DDBJ databases">
        <authorList>
            <consortium name="Pathogen Informatics"/>
        </authorList>
    </citation>
    <scope>NUCLEOTIDE SEQUENCE [LARGE SCALE GENOMIC DNA]</scope>
</reference>
<keyword evidence="2" id="KW-1185">Reference proteome</keyword>
<organism evidence="2 3">
    <name type="scientific">Heligmosomoides polygyrus</name>
    <name type="common">Parasitic roundworm</name>
    <dbReference type="NCBI Taxonomy" id="6339"/>
    <lineage>
        <taxon>Eukaryota</taxon>
        <taxon>Metazoa</taxon>
        <taxon>Ecdysozoa</taxon>
        <taxon>Nematoda</taxon>
        <taxon>Chromadorea</taxon>
        <taxon>Rhabditida</taxon>
        <taxon>Rhabditina</taxon>
        <taxon>Rhabditomorpha</taxon>
        <taxon>Strongyloidea</taxon>
        <taxon>Heligmosomidae</taxon>
        <taxon>Heligmosomoides</taxon>
    </lineage>
</organism>
<name>A0A183FUD4_HELPZ</name>
<dbReference type="GO" id="GO:0003676">
    <property type="term" value="F:nucleic acid binding"/>
    <property type="evidence" value="ECO:0007669"/>
    <property type="project" value="InterPro"/>
</dbReference>
<proteinExistence type="predicted"/>
<dbReference type="EMBL" id="UZAH01027229">
    <property type="protein sequence ID" value="VDO89832.1"/>
    <property type="molecule type" value="Genomic_DNA"/>
</dbReference>
<gene>
    <name evidence="1" type="ORF">HPBE_LOCUS11784</name>
</gene>
<accession>A0A3P8D0M2</accession>